<evidence type="ECO:0000313" key="4">
    <source>
        <dbReference type="Proteomes" id="UP001162834"/>
    </source>
</evidence>
<feature type="domain" description="Transcobalamin-like C-terminal" evidence="2">
    <location>
        <begin position="55"/>
        <end position="122"/>
    </location>
</feature>
<dbReference type="AlphaFoldDB" id="A0A9E6XVS3"/>
<accession>A0A9E6XVS3</accession>
<dbReference type="Gene3D" id="2.170.130.30">
    <property type="match status" value="1"/>
</dbReference>
<dbReference type="PROSITE" id="PS51257">
    <property type="entry name" value="PROKAR_LIPOPROTEIN"/>
    <property type="match status" value="1"/>
</dbReference>
<reference evidence="3" key="1">
    <citation type="journal article" date="2022" name="Int. J. Syst. Evol. Microbiol.">
        <title>Pseudomonas aegrilactucae sp. nov. and Pseudomonas morbosilactucae sp. nov., pathogens causing bacterial rot of lettuce in Japan.</title>
        <authorList>
            <person name="Sawada H."/>
            <person name="Fujikawa T."/>
            <person name="Satou M."/>
        </authorList>
    </citation>
    <scope>NUCLEOTIDE SEQUENCE</scope>
    <source>
        <strain evidence="3">0166_1</strain>
    </source>
</reference>
<proteinExistence type="predicted"/>
<dbReference type="EMBL" id="CP087164">
    <property type="protein sequence ID" value="UGS35387.1"/>
    <property type="molecule type" value="Genomic_DNA"/>
</dbReference>
<dbReference type="RefSeq" id="WP_259315075.1">
    <property type="nucleotide sequence ID" value="NZ_CP087164.1"/>
</dbReference>
<evidence type="ECO:0000259" key="2">
    <source>
        <dbReference type="Pfam" id="PF14478"/>
    </source>
</evidence>
<keyword evidence="1" id="KW-0732">Signal</keyword>
<dbReference type="InterPro" id="IPR027954">
    <property type="entry name" value="Transcobalamin-like_C"/>
</dbReference>
<keyword evidence="4" id="KW-1185">Reference proteome</keyword>
<organism evidence="3 4">
    <name type="scientific">Capillimicrobium parvum</name>
    <dbReference type="NCBI Taxonomy" id="2884022"/>
    <lineage>
        <taxon>Bacteria</taxon>
        <taxon>Bacillati</taxon>
        <taxon>Actinomycetota</taxon>
        <taxon>Thermoleophilia</taxon>
        <taxon>Solirubrobacterales</taxon>
        <taxon>Capillimicrobiaceae</taxon>
        <taxon>Capillimicrobium</taxon>
    </lineage>
</organism>
<dbReference type="KEGG" id="sbae:DSM104329_01775"/>
<protein>
    <recommendedName>
        <fullName evidence="2">Transcobalamin-like C-terminal domain-containing protein</fullName>
    </recommendedName>
</protein>
<feature type="signal peptide" evidence="1">
    <location>
        <begin position="1"/>
        <end position="24"/>
    </location>
</feature>
<evidence type="ECO:0000256" key="1">
    <source>
        <dbReference type="SAM" id="SignalP"/>
    </source>
</evidence>
<gene>
    <name evidence="3" type="ORF">DSM104329_01775</name>
</gene>
<name>A0A9E6XVS3_9ACTN</name>
<dbReference type="Pfam" id="PF14478">
    <property type="entry name" value="DUF4430"/>
    <property type="match status" value="1"/>
</dbReference>
<dbReference type="Proteomes" id="UP001162834">
    <property type="component" value="Chromosome"/>
</dbReference>
<sequence length="306" mass="32128">MSRLAGLAAVLGCALALAGCGVGAGESEPDVALVVTRDFGAHQLGERTGATQGQDTIMRYLQRAFDVKTRYGGGFVQAIDGLAGGTARGRMVDWFFYVNGVEAGQGATGIRVRAGDRIWWDHHRWDGAQRSPAVVGAYPEPFVHGLHRGWETSVACHVADEKLCAKVRERLDDDGATAAPAMSAGPRLRVLIGPWAALRRDRAGGLLADGPRASGVFARFAEGGRTLQLLDDRGDAARTLGPGTGLIAATRYQDEPPTWFVTGTDANGIAAAVDALDAEKLRRHFAVAVGPGDAPPTPLPVEGAGR</sequence>
<feature type="chain" id="PRO_5039459290" description="Transcobalamin-like C-terminal domain-containing protein" evidence="1">
    <location>
        <begin position="25"/>
        <end position="306"/>
    </location>
</feature>
<evidence type="ECO:0000313" key="3">
    <source>
        <dbReference type="EMBL" id="UGS35387.1"/>
    </source>
</evidence>